<dbReference type="AlphaFoldDB" id="A0A6A1WWY3"/>
<gene>
    <name evidence="5" type="ORF">CJ030_MR1G029030</name>
</gene>
<dbReference type="Gene3D" id="1.10.630.10">
    <property type="entry name" value="Cytochrome P450"/>
    <property type="match status" value="1"/>
</dbReference>
<dbReference type="GO" id="GO:0020037">
    <property type="term" value="F:heme binding"/>
    <property type="evidence" value="ECO:0007669"/>
    <property type="project" value="InterPro"/>
</dbReference>
<dbReference type="GO" id="GO:0004497">
    <property type="term" value="F:monooxygenase activity"/>
    <property type="evidence" value="ECO:0007669"/>
    <property type="project" value="InterPro"/>
</dbReference>
<dbReference type="OrthoDB" id="1372046at2759"/>
<evidence type="ECO:0000256" key="1">
    <source>
        <dbReference type="ARBA" id="ARBA00010617"/>
    </source>
</evidence>
<dbReference type="EMBL" id="RXIC02000019">
    <property type="protein sequence ID" value="KAB1227170.1"/>
    <property type="molecule type" value="Genomic_DNA"/>
</dbReference>
<reference evidence="5 6" key="1">
    <citation type="journal article" date="2019" name="Plant Biotechnol. J.">
        <title>The red bayberry genome and genetic basis of sex determination.</title>
        <authorList>
            <person name="Jia H.M."/>
            <person name="Jia H.J."/>
            <person name="Cai Q.L."/>
            <person name="Wang Y."/>
            <person name="Zhao H.B."/>
            <person name="Yang W.F."/>
            <person name="Wang G.Y."/>
            <person name="Li Y.H."/>
            <person name="Zhan D.L."/>
            <person name="Shen Y.T."/>
            <person name="Niu Q.F."/>
            <person name="Chang L."/>
            <person name="Qiu J."/>
            <person name="Zhao L."/>
            <person name="Xie H.B."/>
            <person name="Fu W.Y."/>
            <person name="Jin J."/>
            <person name="Li X.W."/>
            <person name="Jiao Y."/>
            <person name="Zhou C.C."/>
            <person name="Tu T."/>
            <person name="Chai C.Y."/>
            <person name="Gao J.L."/>
            <person name="Fan L.J."/>
            <person name="van de Weg E."/>
            <person name="Wang J.Y."/>
            <person name="Gao Z.S."/>
        </authorList>
    </citation>
    <scope>NUCLEOTIDE SEQUENCE [LARGE SCALE GENOMIC DNA]</scope>
    <source>
        <tissue evidence="5">Leaves</tissue>
    </source>
</reference>
<proteinExistence type="inferred from homology"/>
<evidence type="ECO:0000256" key="3">
    <source>
        <dbReference type="ARBA" id="ARBA00023004"/>
    </source>
</evidence>
<comment type="caution">
    <text evidence="5">The sequence shown here is derived from an EMBL/GenBank/DDBJ whole genome shotgun (WGS) entry which is preliminary data.</text>
</comment>
<evidence type="ECO:0000313" key="6">
    <source>
        <dbReference type="Proteomes" id="UP000516437"/>
    </source>
</evidence>
<evidence type="ECO:0000256" key="2">
    <source>
        <dbReference type="ARBA" id="ARBA00022723"/>
    </source>
</evidence>
<name>A0A6A1WWY3_9ROSI</name>
<keyword evidence="4" id="KW-1133">Transmembrane helix</keyword>
<dbReference type="PANTHER" id="PTHR24286:SF53">
    <property type="entry name" value="BETA-AMYRIN 28-OXIDASE-LIKE"/>
    <property type="match status" value="1"/>
</dbReference>
<dbReference type="GO" id="GO:0016125">
    <property type="term" value="P:sterol metabolic process"/>
    <property type="evidence" value="ECO:0007669"/>
    <property type="project" value="TreeGrafter"/>
</dbReference>
<dbReference type="PANTHER" id="PTHR24286">
    <property type="entry name" value="CYTOCHROME P450 26"/>
    <property type="match status" value="1"/>
</dbReference>
<accession>A0A6A1WWY3</accession>
<keyword evidence="2" id="KW-0479">Metal-binding</keyword>
<sequence length="148" mass="17221">MDLFVSYLLQLAILCNSLALIFFRVYRHKSSSPKLPPGRKGWPIIGESLIFGKACQSGNPLEFVAERMRRYAPEVFRTSLFGEDFVVFCGAARNKFLFSIANKDVTPWWPRSIVKIAHFPFHMEALKEEPFRFRSMLPEFFKPEALQR</sequence>
<keyword evidence="4" id="KW-0472">Membrane</keyword>
<keyword evidence="6" id="KW-1185">Reference proteome</keyword>
<protein>
    <submittedName>
        <fullName evidence="5">Beta-amyrin 28-oxidase</fullName>
    </submittedName>
</protein>
<dbReference type="Proteomes" id="UP000516437">
    <property type="component" value="Chromosome 1"/>
</dbReference>
<dbReference type="SUPFAM" id="SSF48264">
    <property type="entry name" value="Cytochrome P450"/>
    <property type="match status" value="1"/>
</dbReference>
<evidence type="ECO:0000313" key="5">
    <source>
        <dbReference type="EMBL" id="KAB1227170.1"/>
    </source>
</evidence>
<dbReference type="InterPro" id="IPR036396">
    <property type="entry name" value="Cyt_P450_sf"/>
</dbReference>
<feature type="transmembrane region" description="Helical" evidence="4">
    <location>
        <begin position="6"/>
        <end position="26"/>
    </location>
</feature>
<keyword evidence="4" id="KW-0812">Transmembrane</keyword>
<organism evidence="5 6">
    <name type="scientific">Morella rubra</name>
    <name type="common">Chinese bayberry</name>
    <dbReference type="NCBI Taxonomy" id="262757"/>
    <lineage>
        <taxon>Eukaryota</taxon>
        <taxon>Viridiplantae</taxon>
        <taxon>Streptophyta</taxon>
        <taxon>Embryophyta</taxon>
        <taxon>Tracheophyta</taxon>
        <taxon>Spermatophyta</taxon>
        <taxon>Magnoliopsida</taxon>
        <taxon>eudicotyledons</taxon>
        <taxon>Gunneridae</taxon>
        <taxon>Pentapetalae</taxon>
        <taxon>rosids</taxon>
        <taxon>fabids</taxon>
        <taxon>Fagales</taxon>
        <taxon>Myricaceae</taxon>
        <taxon>Morella</taxon>
    </lineage>
</organism>
<dbReference type="GO" id="GO:0005506">
    <property type="term" value="F:iron ion binding"/>
    <property type="evidence" value="ECO:0007669"/>
    <property type="project" value="InterPro"/>
</dbReference>
<comment type="similarity">
    <text evidence="1">Belongs to the cytochrome P450 family.</text>
</comment>
<dbReference type="GO" id="GO:0016705">
    <property type="term" value="F:oxidoreductase activity, acting on paired donors, with incorporation or reduction of molecular oxygen"/>
    <property type="evidence" value="ECO:0007669"/>
    <property type="project" value="InterPro"/>
</dbReference>
<keyword evidence="3" id="KW-0408">Iron</keyword>
<evidence type="ECO:0000256" key="4">
    <source>
        <dbReference type="SAM" id="Phobius"/>
    </source>
</evidence>